<dbReference type="AlphaFoldDB" id="A0ABC9WTT7"/>
<evidence type="ECO:0000313" key="3">
    <source>
        <dbReference type="Proteomes" id="UP001623348"/>
    </source>
</evidence>
<feature type="region of interest" description="Disordered" evidence="1">
    <location>
        <begin position="1"/>
        <end position="62"/>
    </location>
</feature>
<organism evidence="2 3">
    <name type="scientific">Grus japonensis</name>
    <name type="common">Japanese crane</name>
    <name type="synonym">Red-crowned crane</name>
    <dbReference type="NCBI Taxonomy" id="30415"/>
    <lineage>
        <taxon>Eukaryota</taxon>
        <taxon>Metazoa</taxon>
        <taxon>Chordata</taxon>
        <taxon>Craniata</taxon>
        <taxon>Vertebrata</taxon>
        <taxon>Euteleostomi</taxon>
        <taxon>Archelosauria</taxon>
        <taxon>Archosauria</taxon>
        <taxon>Dinosauria</taxon>
        <taxon>Saurischia</taxon>
        <taxon>Theropoda</taxon>
        <taxon>Coelurosauria</taxon>
        <taxon>Aves</taxon>
        <taxon>Neognathae</taxon>
        <taxon>Neoaves</taxon>
        <taxon>Gruiformes</taxon>
        <taxon>Gruidae</taxon>
        <taxon>Grus</taxon>
    </lineage>
</organism>
<protein>
    <submittedName>
        <fullName evidence="2">AN1-type zinc finger protein 5-like</fullName>
    </submittedName>
</protein>
<gene>
    <name evidence="2" type="ORF">GRJ2_001350100</name>
</gene>
<evidence type="ECO:0000313" key="2">
    <source>
        <dbReference type="EMBL" id="GAB0188848.1"/>
    </source>
</evidence>
<keyword evidence="3" id="KW-1185">Reference proteome</keyword>
<proteinExistence type="predicted"/>
<sequence length="136" mass="15032">MPAGSKTDPPLAKAKPISHGGSASGIMYLRRGEKNCARPTAAEREEQEYVRETTLQTPRSVQKEGQEVLQVPEQRFPCSLVRQAVPLQPTEVHGGADIHLQPMEDPMLEQVDALEGRYDPMKSLHWNRLLAGPVAP</sequence>
<dbReference type="EMBL" id="BAAFJT010000004">
    <property type="protein sequence ID" value="GAB0188848.1"/>
    <property type="molecule type" value="Genomic_DNA"/>
</dbReference>
<comment type="caution">
    <text evidence="2">The sequence shown here is derived from an EMBL/GenBank/DDBJ whole genome shotgun (WGS) entry which is preliminary data.</text>
</comment>
<feature type="compositionally biased region" description="Basic and acidic residues" evidence="1">
    <location>
        <begin position="30"/>
        <end position="51"/>
    </location>
</feature>
<reference evidence="2 3" key="1">
    <citation type="submission" date="2024-06" db="EMBL/GenBank/DDBJ databases">
        <title>The draft genome of Grus japonensis, version 3.</title>
        <authorList>
            <person name="Nabeshima K."/>
            <person name="Suzuki S."/>
            <person name="Onuma M."/>
        </authorList>
    </citation>
    <scope>NUCLEOTIDE SEQUENCE [LARGE SCALE GENOMIC DNA]</scope>
    <source>
        <strain evidence="2 3">451A</strain>
    </source>
</reference>
<dbReference type="Proteomes" id="UP001623348">
    <property type="component" value="Unassembled WGS sequence"/>
</dbReference>
<evidence type="ECO:0000256" key="1">
    <source>
        <dbReference type="SAM" id="MobiDB-lite"/>
    </source>
</evidence>
<name>A0ABC9WTT7_GRUJA</name>
<accession>A0ABC9WTT7</accession>